<dbReference type="Proteomes" id="UP000028302">
    <property type="component" value="Unassembled WGS sequence"/>
</dbReference>
<protein>
    <submittedName>
        <fullName evidence="2">Uncharacterized protein</fullName>
    </submittedName>
</protein>
<proteinExistence type="predicted"/>
<feature type="region of interest" description="Disordered" evidence="1">
    <location>
        <begin position="67"/>
        <end position="106"/>
    </location>
</feature>
<dbReference type="RefSeq" id="WP_232226017.1">
    <property type="nucleotide sequence ID" value="NZ_APNK01000008.1"/>
</dbReference>
<gene>
    <name evidence="2" type="ORF">C41B8_07872</name>
</gene>
<dbReference type="AlphaFoldDB" id="A0A084IML4"/>
<comment type="caution">
    <text evidence="2">The sequence shown here is derived from an EMBL/GenBank/DDBJ whole genome shotgun (WGS) entry which is preliminary data.</text>
</comment>
<dbReference type="EMBL" id="APNK01000008">
    <property type="protein sequence ID" value="KEZ77948.1"/>
    <property type="molecule type" value="Genomic_DNA"/>
</dbReference>
<evidence type="ECO:0000313" key="2">
    <source>
        <dbReference type="EMBL" id="KEZ77948.1"/>
    </source>
</evidence>
<evidence type="ECO:0000256" key="1">
    <source>
        <dbReference type="SAM" id="MobiDB-lite"/>
    </source>
</evidence>
<name>A0A084IML4_SALHC</name>
<keyword evidence="3" id="KW-1185">Reference proteome</keyword>
<sequence>MRAVPAFAQDDTGQQDGDSRIECGEYDDDRKLAYASLSEKALVAALAENAGGSRQADDLCIGRSRTGFTQGNRKHQNYAEREAGNAQPESGAGAVGTFPGQIKRAG</sequence>
<organism evidence="2 3">
    <name type="scientific">Salinisphaera hydrothermalis (strain C41B8)</name>
    <dbReference type="NCBI Taxonomy" id="1304275"/>
    <lineage>
        <taxon>Bacteria</taxon>
        <taxon>Pseudomonadati</taxon>
        <taxon>Pseudomonadota</taxon>
        <taxon>Gammaproteobacteria</taxon>
        <taxon>Salinisphaerales</taxon>
        <taxon>Salinisphaeraceae</taxon>
        <taxon>Salinisphaera</taxon>
    </lineage>
</organism>
<reference evidence="2 3" key="1">
    <citation type="submission" date="2013-03" db="EMBL/GenBank/DDBJ databases">
        <title>Salinisphaera hydrothermalis C41B8 Genome Sequencing.</title>
        <authorList>
            <person name="Li C."/>
            <person name="Lai Q."/>
            <person name="Shao Z."/>
        </authorList>
    </citation>
    <scope>NUCLEOTIDE SEQUENCE [LARGE SCALE GENOMIC DNA]</scope>
    <source>
        <strain evidence="2 3">C41B8</strain>
    </source>
</reference>
<accession>A0A084IML4</accession>
<evidence type="ECO:0000313" key="3">
    <source>
        <dbReference type="Proteomes" id="UP000028302"/>
    </source>
</evidence>
<feature type="region of interest" description="Disordered" evidence="1">
    <location>
        <begin position="1"/>
        <end position="22"/>
    </location>
</feature>